<sequence length="398" mass="43537">MPMDCCLCGTAECALIFQSAAPLWFTLPLHSVPDAAAFAPLEIALCHRCGHVFNRSLDERLLNRLYAAAPLPCMPVHPSMTARHQWLLDQLEDSGLSGRTVLEIGGGSGHFARLLAAKATWVDVFEPNRHLTKALMPETNIAIHQALFQTAAQAPRRYTLAVCRQVAEHVPDLPAFLSALAQSLEENGLAYIEVPSLDYILEQRAWYDLHFQHVHYLTPAVLTALAARAGLVQERLLPLMDGHDFGLLLRKVAQPVPAPLPANRFKPHHVAQTLQEARHAAARRLSLLSGPALLYGATPQAQMFLNGLDGRHPFSAVLDDNPAAAQRMLYDHTGTLPVHPAADYDLSGVRGIIIGAYLHAAVISDRLRQRGFTGEILSITELRAGLGNSDRKISGFFA</sequence>
<dbReference type="GO" id="GO:0032259">
    <property type="term" value="P:methylation"/>
    <property type="evidence" value="ECO:0007669"/>
    <property type="project" value="UniProtKB-KW"/>
</dbReference>
<dbReference type="EC" id="2.1.1.222" evidence="1"/>
<dbReference type="CDD" id="cd02440">
    <property type="entry name" value="AdoMet_MTases"/>
    <property type="match status" value="1"/>
</dbReference>
<name>A0A1J5PZ17_9ZZZZ</name>
<keyword evidence="1" id="KW-0489">Methyltransferase</keyword>
<dbReference type="Gene3D" id="3.40.50.150">
    <property type="entry name" value="Vaccinia Virus protein VP39"/>
    <property type="match status" value="1"/>
</dbReference>
<keyword evidence="1" id="KW-0808">Transferase</keyword>
<evidence type="ECO:0000313" key="1">
    <source>
        <dbReference type="EMBL" id="OIQ73063.1"/>
    </source>
</evidence>
<protein>
    <submittedName>
        <fullName evidence="1">Ubiquinone biosynthesis O-methyltransferase</fullName>
        <ecNumber evidence="1">2.1.1.222</ecNumber>
        <ecNumber evidence="1">2.1.1.64</ecNumber>
    </submittedName>
</protein>
<dbReference type="Pfam" id="PF13489">
    <property type="entry name" value="Methyltransf_23"/>
    <property type="match status" value="1"/>
</dbReference>
<dbReference type="AlphaFoldDB" id="A0A1J5PZ17"/>
<comment type="caution">
    <text evidence="1">The sequence shown here is derived from an EMBL/GenBank/DDBJ whole genome shotgun (WGS) entry which is preliminary data.</text>
</comment>
<dbReference type="EMBL" id="MLJW01003018">
    <property type="protein sequence ID" value="OIQ73063.1"/>
    <property type="molecule type" value="Genomic_DNA"/>
</dbReference>
<proteinExistence type="predicted"/>
<dbReference type="EC" id="2.1.1.64" evidence="1"/>
<dbReference type="SUPFAM" id="SSF53335">
    <property type="entry name" value="S-adenosyl-L-methionine-dependent methyltransferases"/>
    <property type="match status" value="1"/>
</dbReference>
<gene>
    <name evidence="1" type="primary">ubiG_37</name>
    <name evidence="1" type="ORF">GALL_453040</name>
</gene>
<keyword evidence="1" id="KW-0830">Ubiquinone</keyword>
<reference evidence="1" key="1">
    <citation type="submission" date="2016-10" db="EMBL/GenBank/DDBJ databases">
        <title>Sequence of Gallionella enrichment culture.</title>
        <authorList>
            <person name="Poehlein A."/>
            <person name="Muehling M."/>
            <person name="Daniel R."/>
        </authorList>
    </citation>
    <scope>NUCLEOTIDE SEQUENCE</scope>
</reference>
<organism evidence="1">
    <name type="scientific">mine drainage metagenome</name>
    <dbReference type="NCBI Taxonomy" id="410659"/>
    <lineage>
        <taxon>unclassified sequences</taxon>
        <taxon>metagenomes</taxon>
        <taxon>ecological metagenomes</taxon>
    </lineage>
</organism>
<dbReference type="GO" id="GO:0061542">
    <property type="term" value="F:3-demethylubiquinol 3-O-methyltransferase activity"/>
    <property type="evidence" value="ECO:0007669"/>
    <property type="project" value="UniProtKB-EC"/>
</dbReference>
<dbReference type="GO" id="GO:0102208">
    <property type="term" value="F:2-polyprenyl-6-hydroxyphenol methylase activity"/>
    <property type="evidence" value="ECO:0007669"/>
    <property type="project" value="UniProtKB-EC"/>
</dbReference>
<accession>A0A1J5PZ17</accession>
<dbReference type="InterPro" id="IPR029063">
    <property type="entry name" value="SAM-dependent_MTases_sf"/>
</dbReference>